<evidence type="ECO:0008006" key="4">
    <source>
        <dbReference type="Google" id="ProtNLM"/>
    </source>
</evidence>
<dbReference type="InterPro" id="IPR013783">
    <property type="entry name" value="Ig-like_fold"/>
</dbReference>
<accession>A0A517XP48</accession>
<feature type="signal peptide" evidence="1">
    <location>
        <begin position="1"/>
        <end position="18"/>
    </location>
</feature>
<dbReference type="Gene3D" id="2.60.40.10">
    <property type="entry name" value="Immunoglobulins"/>
    <property type="match status" value="1"/>
</dbReference>
<reference evidence="2 3" key="1">
    <citation type="submission" date="2019-02" db="EMBL/GenBank/DDBJ databases">
        <title>Deep-cultivation of Planctomycetes and their phenomic and genomic characterization uncovers novel biology.</title>
        <authorList>
            <person name="Wiegand S."/>
            <person name="Jogler M."/>
            <person name="Boedeker C."/>
            <person name="Pinto D."/>
            <person name="Vollmers J."/>
            <person name="Rivas-Marin E."/>
            <person name="Kohn T."/>
            <person name="Peeters S.H."/>
            <person name="Heuer A."/>
            <person name="Rast P."/>
            <person name="Oberbeckmann S."/>
            <person name="Bunk B."/>
            <person name="Jeske O."/>
            <person name="Meyerdierks A."/>
            <person name="Storesund J.E."/>
            <person name="Kallscheuer N."/>
            <person name="Luecker S."/>
            <person name="Lage O.M."/>
            <person name="Pohl T."/>
            <person name="Merkel B.J."/>
            <person name="Hornburger P."/>
            <person name="Mueller R.-W."/>
            <person name="Bruemmer F."/>
            <person name="Labrenz M."/>
            <person name="Spormann A.M."/>
            <person name="Op den Camp H."/>
            <person name="Overmann J."/>
            <person name="Amann R."/>
            <person name="Jetten M.S.M."/>
            <person name="Mascher T."/>
            <person name="Medema M.H."/>
            <person name="Devos D.P."/>
            <person name="Kaster A.-K."/>
            <person name="Ovreas L."/>
            <person name="Rohde M."/>
            <person name="Galperin M.Y."/>
            <person name="Jogler C."/>
        </authorList>
    </citation>
    <scope>NUCLEOTIDE SEQUENCE [LARGE SCALE GENOMIC DNA]</scope>
    <source>
        <strain evidence="2 3">ETA_A1</strain>
    </source>
</reference>
<keyword evidence="3" id="KW-1185">Reference proteome</keyword>
<dbReference type="Proteomes" id="UP000319576">
    <property type="component" value="Chromosome"/>
</dbReference>
<dbReference type="InterPro" id="IPR011467">
    <property type="entry name" value="DUF1573"/>
</dbReference>
<name>A0A517XP48_9BACT</name>
<evidence type="ECO:0000313" key="2">
    <source>
        <dbReference type="EMBL" id="QDU19278.1"/>
    </source>
</evidence>
<sequence length="327" mass="33635" precursor="true">MYALVALLAAAQPAPALHTPTPVAARGDVKAGPPLVQAFDLTHRGAAGKLTILKVEAGCGCVRRGLSAEALQPGETARLAVEINTLTQPDGPNRWQVAVGYQVDTPGGPQPGELVLTLTANLSREVVVSPPQVAFSTAGGATQALTITDSRPTPLTVLRAASSSPHLTATAAPPAVGADGVRRQTVTLTLTADAPAGEREETVVLQTGDAAYPEFRVPVRVRKRAAAGVVASPEAVAVRLTAATPEVSALVQLRSPDGTPIRVLGVVSDSPEVTARWPDAAAPVTAVRVTVAATRPGAARLRMRLADRPPGEELVIPVTWTVTGRSP</sequence>
<keyword evidence="1" id="KW-0732">Signal</keyword>
<dbReference type="Pfam" id="PF07610">
    <property type="entry name" value="DUF1573"/>
    <property type="match status" value="1"/>
</dbReference>
<gene>
    <name evidence="2" type="ORF">ETAA1_11840</name>
</gene>
<protein>
    <recommendedName>
        <fullName evidence="4">DUF1573 domain-containing protein</fullName>
    </recommendedName>
</protein>
<dbReference type="AlphaFoldDB" id="A0A517XP48"/>
<dbReference type="EMBL" id="CP036273">
    <property type="protein sequence ID" value="QDU19278.1"/>
    <property type="molecule type" value="Genomic_DNA"/>
</dbReference>
<organism evidence="2 3">
    <name type="scientific">Urbifossiella limnaea</name>
    <dbReference type="NCBI Taxonomy" id="2528023"/>
    <lineage>
        <taxon>Bacteria</taxon>
        <taxon>Pseudomonadati</taxon>
        <taxon>Planctomycetota</taxon>
        <taxon>Planctomycetia</taxon>
        <taxon>Gemmatales</taxon>
        <taxon>Gemmataceae</taxon>
        <taxon>Urbifossiella</taxon>
    </lineage>
</organism>
<dbReference type="OrthoDB" id="275222at2"/>
<dbReference type="RefSeq" id="WP_145235152.1">
    <property type="nucleotide sequence ID" value="NZ_CP036273.1"/>
</dbReference>
<evidence type="ECO:0000256" key="1">
    <source>
        <dbReference type="SAM" id="SignalP"/>
    </source>
</evidence>
<proteinExistence type="predicted"/>
<dbReference type="KEGG" id="uli:ETAA1_11840"/>
<feature type="chain" id="PRO_5021955816" description="DUF1573 domain-containing protein" evidence="1">
    <location>
        <begin position="19"/>
        <end position="327"/>
    </location>
</feature>
<evidence type="ECO:0000313" key="3">
    <source>
        <dbReference type="Proteomes" id="UP000319576"/>
    </source>
</evidence>